<dbReference type="Proteomes" id="UP000298416">
    <property type="component" value="Unassembled WGS sequence"/>
</dbReference>
<accession>A0A8X8ZMJ8</accession>
<reference evidence="2" key="2">
    <citation type="submission" date="2020-08" db="EMBL/GenBank/DDBJ databases">
        <title>Plant Genome Project.</title>
        <authorList>
            <person name="Zhang R.-G."/>
        </authorList>
    </citation>
    <scope>NUCLEOTIDE SEQUENCE</scope>
    <source>
        <strain evidence="2">Huo1</strain>
        <tissue evidence="2">Leaf</tissue>
    </source>
</reference>
<dbReference type="AlphaFoldDB" id="A0A8X8ZMJ8"/>
<organism evidence="2">
    <name type="scientific">Salvia splendens</name>
    <name type="common">Scarlet sage</name>
    <dbReference type="NCBI Taxonomy" id="180675"/>
    <lineage>
        <taxon>Eukaryota</taxon>
        <taxon>Viridiplantae</taxon>
        <taxon>Streptophyta</taxon>
        <taxon>Embryophyta</taxon>
        <taxon>Tracheophyta</taxon>
        <taxon>Spermatophyta</taxon>
        <taxon>Magnoliopsida</taxon>
        <taxon>eudicotyledons</taxon>
        <taxon>Gunneridae</taxon>
        <taxon>Pentapetalae</taxon>
        <taxon>asterids</taxon>
        <taxon>lamiids</taxon>
        <taxon>Lamiales</taxon>
        <taxon>Lamiaceae</taxon>
        <taxon>Nepetoideae</taxon>
        <taxon>Mentheae</taxon>
        <taxon>Salviinae</taxon>
        <taxon>Salvia</taxon>
        <taxon>Salvia subgen. Calosphace</taxon>
        <taxon>core Calosphace</taxon>
    </lineage>
</organism>
<name>A0A8X8ZMJ8_SALSN</name>
<evidence type="ECO:0000313" key="3">
    <source>
        <dbReference type="Proteomes" id="UP000298416"/>
    </source>
</evidence>
<protein>
    <recommendedName>
        <fullName evidence="1">Myb/SANT-like domain-containing protein</fullName>
    </recommendedName>
</protein>
<evidence type="ECO:0000313" key="2">
    <source>
        <dbReference type="EMBL" id="KAG6410442.1"/>
    </source>
</evidence>
<reference evidence="2" key="1">
    <citation type="submission" date="2018-01" db="EMBL/GenBank/DDBJ databases">
        <authorList>
            <person name="Mao J.F."/>
        </authorList>
    </citation>
    <scope>NUCLEOTIDE SEQUENCE</scope>
    <source>
        <strain evidence="2">Huo1</strain>
        <tissue evidence="2">Leaf</tissue>
    </source>
</reference>
<sequence length="156" mass="18257">MELQRVGPNALNAGRYYLKCPANDKHPMSFKWYDEYRSDNKWHTKEATGKHIREGRPTAVRDHCYSKGSRAHGCASNSNTEMKVNVLLCLLEQKQSVFFSETELSQRVKHLHKSYKTFKVVVHTNGAYWDMENKYVRASDDLWHKIIKKNEFVGAY</sequence>
<keyword evidence="3" id="KW-1185">Reference proteome</keyword>
<dbReference type="Pfam" id="PF12776">
    <property type="entry name" value="Myb_DNA-bind_3"/>
    <property type="match status" value="1"/>
</dbReference>
<dbReference type="EMBL" id="PNBA02000010">
    <property type="protein sequence ID" value="KAG6410442.1"/>
    <property type="molecule type" value="Genomic_DNA"/>
</dbReference>
<feature type="domain" description="Myb/SANT-like" evidence="1">
    <location>
        <begin position="81"/>
        <end position="145"/>
    </location>
</feature>
<dbReference type="InterPro" id="IPR024752">
    <property type="entry name" value="Myb/SANT-like_dom"/>
</dbReference>
<comment type="caution">
    <text evidence="2">The sequence shown here is derived from an EMBL/GenBank/DDBJ whole genome shotgun (WGS) entry which is preliminary data.</text>
</comment>
<evidence type="ECO:0000259" key="1">
    <source>
        <dbReference type="Pfam" id="PF12776"/>
    </source>
</evidence>
<gene>
    <name evidence="2" type="ORF">SASPL_128502</name>
</gene>
<proteinExistence type="predicted"/>